<feature type="transmembrane region" description="Helical" evidence="8">
    <location>
        <begin position="179"/>
        <end position="199"/>
    </location>
</feature>
<evidence type="ECO:0000256" key="7">
    <source>
        <dbReference type="ARBA" id="ARBA00023136"/>
    </source>
</evidence>
<feature type="transmembrane region" description="Helical" evidence="8">
    <location>
        <begin position="526"/>
        <end position="546"/>
    </location>
</feature>
<feature type="transmembrane region" description="Helical" evidence="8">
    <location>
        <begin position="387"/>
        <end position="405"/>
    </location>
</feature>
<evidence type="ECO:0000256" key="1">
    <source>
        <dbReference type="ARBA" id="ARBA00004141"/>
    </source>
</evidence>
<organism evidence="10 11">
    <name type="scientific">Candidula unifasciata</name>
    <dbReference type="NCBI Taxonomy" id="100452"/>
    <lineage>
        <taxon>Eukaryota</taxon>
        <taxon>Metazoa</taxon>
        <taxon>Spiralia</taxon>
        <taxon>Lophotrochozoa</taxon>
        <taxon>Mollusca</taxon>
        <taxon>Gastropoda</taxon>
        <taxon>Heterobranchia</taxon>
        <taxon>Euthyneura</taxon>
        <taxon>Panpulmonata</taxon>
        <taxon>Eupulmonata</taxon>
        <taxon>Stylommatophora</taxon>
        <taxon>Helicina</taxon>
        <taxon>Helicoidea</taxon>
        <taxon>Geomitridae</taxon>
        <taxon>Candidula</taxon>
    </lineage>
</organism>
<comment type="caution">
    <text evidence="10">The sequence shown here is derived from an EMBL/GenBank/DDBJ whole genome shotgun (WGS) entry which is preliminary data.</text>
</comment>
<evidence type="ECO:0000256" key="6">
    <source>
        <dbReference type="ARBA" id="ARBA00022989"/>
    </source>
</evidence>
<keyword evidence="4" id="KW-0109">Calcium transport</keyword>
<dbReference type="AlphaFoldDB" id="A0A8S3Z9G1"/>
<dbReference type="Proteomes" id="UP000678393">
    <property type="component" value="Unassembled WGS sequence"/>
</dbReference>
<dbReference type="OrthoDB" id="407410at2759"/>
<dbReference type="PANTHER" id="PTHR12266:SF0">
    <property type="entry name" value="MITOCHONDRIAL SODIUM_CALCIUM EXCHANGER PROTEIN"/>
    <property type="match status" value="1"/>
</dbReference>
<comment type="subcellular location">
    <subcellularLocation>
        <location evidence="1">Membrane</location>
        <topology evidence="1">Multi-pass membrane protein</topology>
    </subcellularLocation>
</comment>
<feature type="transmembrane region" description="Helical" evidence="8">
    <location>
        <begin position="45"/>
        <end position="67"/>
    </location>
</feature>
<gene>
    <name evidence="10" type="ORF">CUNI_LOCUS11387</name>
</gene>
<feature type="transmembrane region" description="Helical" evidence="8">
    <location>
        <begin position="411"/>
        <end position="433"/>
    </location>
</feature>
<dbReference type="Gene3D" id="1.20.1420.30">
    <property type="entry name" value="NCX, central ion-binding region"/>
    <property type="match status" value="2"/>
</dbReference>
<evidence type="ECO:0000256" key="4">
    <source>
        <dbReference type="ARBA" id="ARBA00022568"/>
    </source>
</evidence>
<evidence type="ECO:0000313" key="10">
    <source>
        <dbReference type="EMBL" id="CAG5125829.1"/>
    </source>
</evidence>
<keyword evidence="2" id="KW-0813">Transport</keyword>
<keyword evidence="6 8" id="KW-1133">Transmembrane helix</keyword>
<proteinExistence type="predicted"/>
<keyword evidence="11" id="KW-1185">Reference proteome</keyword>
<reference evidence="10" key="1">
    <citation type="submission" date="2021-04" db="EMBL/GenBank/DDBJ databases">
        <authorList>
            <consortium name="Molecular Ecology Group"/>
        </authorList>
    </citation>
    <scope>NUCLEOTIDE SEQUENCE</scope>
</reference>
<dbReference type="GO" id="GO:0005432">
    <property type="term" value="F:calcium:sodium antiporter activity"/>
    <property type="evidence" value="ECO:0007669"/>
    <property type="project" value="TreeGrafter"/>
</dbReference>
<dbReference type="EMBL" id="CAJHNH020002179">
    <property type="protein sequence ID" value="CAG5125829.1"/>
    <property type="molecule type" value="Genomic_DNA"/>
</dbReference>
<feature type="transmembrane region" description="Helical" evidence="8">
    <location>
        <begin position="328"/>
        <end position="349"/>
    </location>
</feature>
<feature type="transmembrane region" description="Helical" evidence="8">
    <location>
        <begin position="150"/>
        <end position="167"/>
    </location>
</feature>
<feature type="domain" description="Sodium/calcium exchanger membrane region" evidence="9">
    <location>
        <begin position="54"/>
        <end position="194"/>
    </location>
</feature>
<evidence type="ECO:0000259" key="9">
    <source>
        <dbReference type="Pfam" id="PF01699"/>
    </source>
</evidence>
<keyword evidence="5 8" id="KW-0812">Transmembrane</keyword>
<feature type="transmembrane region" description="Helical" evidence="8">
    <location>
        <begin position="454"/>
        <end position="475"/>
    </location>
</feature>
<keyword evidence="4" id="KW-0406">Ion transport</keyword>
<evidence type="ECO:0000256" key="8">
    <source>
        <dbReference type="SAM" id="Phobius"/>
    </source>
</evidence>
<keyword evidence="3" id="KW-0050">Antiport</keyword>
<feature type="transmembrane region" description="Helical" evidence="8">
    <location>
        <begin position="495"/>
        <end position="514"/>
    </location>
</feature>
<evidence type="ECO:0000313" key="11">
    <source>
        <dbReference type="Proteomes" id="UP000678393"/>
    </source>
</evidence>
<evidence type="ECO:0000256" key="5">
    <source>
        <dbReference type="ARBA" id="ARBA00022692"/>
    </source>
</evidence>
<evidence type="ECO:0000256" key="2">
    <source>
        <dbReference type="ARBA" id="ARBA00022448"/>
    </source>
</evidence>
<feature type="domain" description="Sodium/calcium exchanger membrane region" evidence="9">
    <location>
        <begin position="390"/>
        <end position="538"/>
    </location>
</feature>
<feature type="transmembrane region" description="Helical" evidence="8">
    <location>
        <begin position="355"/>
        <end position="375"/>
    </location>
</feature>
<keyword evidence="7 8" id="KW-0472">Membrane</keyword>
<protein>
    <recommendedName>
        <fullName evidence="9">Sodium/calcium exchanger membrane region domain-containing protein</fullName>
    </recommendedName>
</protein>
<feature type="non-terminal residue" evidence="10">
    <location>
        <position position="551"/>
    </location>
</feature>
<accession>A0A8S3Z9G1</accession>
<dbReference type="Pfam" id="PF01699">
    <property type="entry name" value="Na_Ca_ex"/>
    <property type="match status" value="2"/>
</dbReference>
<dbReference type="InterPro" id="IPR044880">
    <property type="entry name" value="NCX_ion-bd_dom_sf"/>
</dbReference>
<dbReference type="InterPro" id="IPR004837">
    <property type="entry name" value="NaCa_Exmemb"/>
</dbReference>
<keyword evidence="4" id="KW-0106">Calcium</keyword>
<dbReference type="InterPro" id="IPR051359">
    <property type="entry name" value="CaCA_antiporter"/>
</dbReference>
<sequence>CSSLHHQTNLTDFCGFVKNTSSCDIDDGFINYTQLLYCSFSDIPIWLACIFLFIWWLFLFCGLAVTADDFFCPSLAVISESLRLSHNGVTFLAFGNGAPDIFSAIASIGNAKGGDAGLAIGALFGAGVFVTAVVAGSISIIKPFKSMERPFLRDVIFYLAATYWAWWVMWDKKITQMEAAGFIILYVVYVIVVVAGRYINQKLKKRIGQEISSVIDNGFVDALHDDNSSGVLESGVANMYRTSPGSNVQIEESTLLLHHTQKRNNTVVRNFLDDINPIVPEEWREKRCLGKMYEIFKSPLVLLLKLTVPVVSVKVEDDPEDIQNWNRLLNSVHVFTGPVFGIFVIGVGFNEIGGVFPIYGIVIIVCAILAVIVYFTSKTDERPVYHTAFAFLGFVVAVIWIYSIANEIVNILQAFGVVLDLSDAILGLTLLAWGNSIGDLIADTTMARQGYPRMGISACFGGPLFNLLLGLGIPFTIACFNNGGTFHLKITFEEMILAGGLAVSLISSLVIVTFSKFQMSRPYGIYLLCLYVAFLTVAVLTEVNIIPNFTL</sequence>
<evidence type="ECO:0000256" key="3">
    <source>
        <dbReference type="ARBA" id="ARBA00022449"/>
    </source>
</evidence>
<feature type="transmembrane region" description="Helical" evidence="8">
    <location>
        <begin position="116"/>
        <end position="138"/>
    </location>
</feature>
<name>A0A8S3Z9G1_9EUPU</name>
<dbReference type="PANTHER" id="PTHR12266">
    <property type="entry name" value="NA+/CA2+ K+ INDEPENDENT EXCHANGER"/>
    <property type="match status" value="1"/>
</dbReference>
<dbReference type="GO" id="GO:0016020">
    <property type="term" value="C:membrane"/>
    <property type="evidence" value="ECO:0007669"/>
    <property type="project" value="UniProtKB-SubCell"/>
</dbReference>
<dbReference type="GO" id="GO:0006874">
    <property type="term" value="P:intracellular calcium ion homeostasis"/>
    <property type="evidence" value="ECO:0007669"/>
    <property type="project" value="TreeGrafter"/>
</dbReference>